<organism evidence="1 2">
    <name type="scientific">Artemisia annua</name>
    <name type="common">Sweet wormwood</name>
    <dbReference type="NCBI Taxonomy" id="35608"/>
    <lineage>
        <taxon>Eukaryota</taxon>
        <taxon>Viridiplantae</taxon>
        <taxon>Streptophyta</taxon>
        <taxon>Embryophyta</taxon>
        <taxon>Tracheophyta</taxon>
        <taxon>Spermatophyta</taxon>
        <taxon>Magnoliopsida</taxon>
        <taxon>eudicotyledons</taxon>
        <taxon>Gunneridae</taxon>
        <taxon>Pentapetalae</taxon>
        <taxon>asterids</taxon>
        <taxon>campanulids</taxon>
        <taxon>Asterales</taxon>
        <taxon>Asteraceae</taxon>
        <taxon>Asteroideae</taxon>
        <taxon>Anthemideae</taxon>
        <taxon>Artemisiinae</taxon>
        <taxon>Artemisia</taxon>
    </lineage>
</organism>
<sequence length="145" mass="16633">MSSEIIEEDDHEDTFFMFNKEAQKQKIRQLLKHQKNQYNSSCSSSSSCSSYSLCSKGVALSSSFSSLDKNRSRKLLNLMKKGSTSLRRLFEMEHTSLANHFEYYSGSCETKTIPLWGSDSDDGVHDDPWFGITKFDRGFVQLLQF</sequence>
<comment type="caution">
    <text evidence="1">The sequence shown here is derived from an EMBL/GenBank/DDBJ whole genome shotgun (WGS) entry which is preliminary data.</text>
</comment>
<dbReference type="OrthoDB" id="1703537at2759"/>
<dbReference type="AlphaFoldDB" id="A0A2U1Q7I0"/>
<name>A0A2U1Q7I0_ARTAN</name>
<accession>A0A2U1Q7I0</accession>
<keyword evidence="2" id="KW-1185">Reference proteome</keyword>
<gene>
    <name evidence="1" type="ORF">CTI12_AA065770</name>
</gene>
<evidence type="ECO:0000313" key="1">
    <source>
        <dbReference type="EMBL" id="PWA93957.1"/>
    </source>
</evidence>
<reference evidence="1 2" key="1">
    <citation type="journal article" date="2018" name="Mol. Plant">
        <title>The genome of Artemisia annua provides insight into the evolution of Asteraceae family and artemisinin biosynthesis.</title>
        <authorList>
            <person name="Shen Q."/>
            <person name="Zhang L."/>
            <person name="Liao Z."/>
            <person name="Wang S."/>
            <person name="Yan T."/>
            <person name="Shi P."/>
            <person name="Liu M."/>
            <person name="Fu X."/>
            <person name="Pan Q."/>
            <person name="Wang Y."/>
            <person name="Lv Z."/>
            <person name="Lu X."/>
            <person name="Zhang F."/>
            <person name="Jiang W."/>
            <person name="Ma Y."/>
            <person name="Chen M."/>
            <person name="Hao X."/>
            <person name="Li L."/>
            <person name="Tang Y."/>
            <person name="Lv G."/>
            <person name="Zhou Y."/>
            <person name="Sun X."/>
            <person name="Brodelius P.E."/>
            <person name="Rose J.K.C."/>
            <person name="Tang K."/>
        </authorList>
    </citation>
    <scope>NUCLEOTIDE SEQUENCE [LARGE SCALE GENOMIC DNA]</scope>
    <source>
        <strain evidence="2">cv. Huhao1</strain>
        <tissue evidence="1">Leaf</tissue>
    </source>
</reference>
<dbReference type="Proteomes" id="UP000245207">
    <property type="component" value="Unassembled WGS sequence"/>
</dbReference>
<evidence type="ECO:0000313" key="2">
    <source>
        <dbReference type="Proteomes" id="UP000245207"/>
    </source>
</evidence>
<dbReference type="EMBL" id="PKPP01000344">
    <property type="protein sequence ID" value="PWA93957.1"/>
    <property type="molecule type" value="Genomic_DNA"/>
</dbReference>
<protein>
    <submittedName>
        <fullName evidence="1">Uncharacterized protein</fullName>
    </submittedName>
</protein>
<proteinExistence type="predicted"/>